<dbReference type="Proteomes" id="UP000292958">
    <property type="component" value="Unassembled WGS sequence"/>
</dbReference>
<dbReference type="EMBL" id="SHKW01000007">
    <property type="protein sequence ID" value="RZU29655.1"/>
    <property type="molecule type" value="Genomic_DNA"/>
</dbReference>
<sequence>MEAQLARLTQSAETAGITTNLRCIVQMFRDHIATLDEAIKSTKLKEWLTCWLMGPDHLRTLRKR</sequence>
<evidence type="ECO:0000313" key="1">
    <source>
        <dbReference type="EMBL" id="RZU29655.1"/>
    </source>
</evidence>
<keyword evidence="2" id="KW-1185">Reference proteome</keyword>
<protein>
    <submittedName>
        <fullName evidence="1">Uncharacterized protein</fullName>
    </submittedName>
</protein>
<proteinExistence type="predicted"/>
<organism evidence="1 2">
    <name type="scientific">Edaphobacter modestus</name>
    <dbReference type="NCBI Taxonomy" id="388466"/>
    <lineage>
        <taxon>Bacteria</taxon>
        <taxon>Pseudomonadati</taxon>
        <taxon>Acidobacteriota</taxon>
        <taxon>Terriglobia</taxon>
        <taxon>Terriglobales</taxon>
        <taxon>Acidobacteriaceae</taxon>
        <taxon>Edaphobacter</taxon>
    </lineage>
</organism>
<gene>
    <name evidence="1" type="ORF">BDD14_6255</name>
</gene>
<name>A0A4Q7Y1L8_9BACT</name>
<dbReference type="AlphaFoldDB" id="A0A4Q7Y1L8"/>
<accession>A0A4Q7Y1L8</accession>
<comment type="caution">
    <text evidence="1">The sequence shown here is derived from an EMBL/GenBank/DDBJ whole genome shotgun (WGS) entry which is preliminary data.</text>
</comment>
<evidence type="ECO:0000313" key="2">
    <source>
        <dbReference type="Proteomes" id="UP000292958"/>
    </source>
</evidence>
<reference evidence="1 2" key="1">
    <citation type="submission" date="2019-02" db="EMBL/GenBank/DDBJ databases">
        <title>Genomic Encyclopedia of Archaeal and Bacterial Type Strains, Phase II (KMG-II): from individual species to whole genera.</title>
        <authorList>
            <person name="Goeker M."/>
        </authorList>
    </citation>
    <scope>NUCLEOTIDE SEQUENCE [LARGE SCALE GENOMIC DNA]</scope>
    <source>
        <strain evidence="1 2">DSM 18101</strain>
    </source>
</reference>